<organism evidence="2 3">
    <name type="scientific">Vigna unguiculata</name>
    <name type="common">Cowpea</name>
    <dbReference type="NCBI Taxonomy" id="3917"/>
    <lineage>
        <taxon>Eukaryota</taxon>
        <taxon>Viridiplantae</taxon>
        <taxon>Streptophyta</taxon>
        <taxon>Embryophyta</taxon>
        <taxon>Tracheophyta</taxon>
        <taxon>Spermatophyta</taxon>
        <taxon>Magnoliopsida</taxon>
        <taxon>eudicotyledons</taxon>
        <taxon>Gunneridae</taxon>
        <taxon>Pentapetalae</taxon>
        <taxon>rosids</taxon>
        <taxon>fabids</taxon>
        <taxon>Fabales</taxon>
        <taxon>Fabaceae</taxon>
        <taxon>Papilionoideae</taxon>
        <taxon>50 kb inversion clade</taxon>
        <taxon>NPAAA clade</taxon>
        <taxon>indigoferoid/millettioid clade</taxon>
        <taxon>Phaseoleae</taxon>
        <taxon>Vigna</taxon>
    </lineage>
</organism>
<sequence length="249" mass="27937">MGRGGRKSQNQKFRVTKIRNLGYKSGEREPERKLRTNLSSRWSWRSESSANQSSMVDVTVEEKRVWPAATWWPACFLVASGDMGGGEASMCMAQRRESRRRVAMRMGRGGRKSQNQKFRVTKIRNLGYKSGEREPERKLRTNLSSRWSWRSESSANHSPMVALRSPALRCFLAAANDVVDVTVEEKRVWPAVTWWPACFLVASGDVGGGEAKWFIMFGSGTSTTSNSCDPNEEDDDVGDDISRGLGSKS</sequence>
<proteinExistence type="predicted"/>
<feature type="compositionally biased region" description="Acidic residues" evidence="1">
    <location>
        <begin position="230"/>
        <end position="239"/>
    </location>
</feature>
<evidence type="ECO:0000313" key="2">
    <source>
        <dbReference type="EMBL" id="QCE04696.1"/>
    </source>
</evidence>
<evidence type="ECO:0000256" key="1">
    <source>
        <dbReference type="SAM" id="MobiDB-lite"/>
    </source>
</evidence>
<feature type="compositionally biased region" description="Basic and acidic residues" evidence="1">
    <location>
        <begin position="25"/>
        <end position="34"/>
    </location>
</feature>
<dbReference type="AlphaFoldDB" id="A0A4D6MT98"/>
<dbReference type="EMBL" id="CP039352">
    <property type="protein sequence ID" value="QCE04696.1"/>
    <property type="molecule type" value="Genomic_DNA"/>
</dbReference>
<gene>
    <name evidence="2" type="ORF">DEO72_LG8g2734</name>
</gene>
<name>A0A4D6MT98_VIGUN</name>
<accession>A0A4D6MT98</accession>
<dbReference type="Proteomes" id="UP000501690">
    <property type="component" value="Linkage Group LG8"/>
</dbReference>
<protein>
    <submittedName>
        <fullName evidence="2">Uncharacterized protein</fullName>
    </submittedName>
</protein>
<keyword evidence="3" id="KW-1185">Reference proteome</keyword>
<evidence type="ECO:0000313" key="3">
    <source>
        <dbReference type="Proteomes" id="UP000501690"/>
    </source>
</evidence>
<reference evidence="2 3" key="1">
    <citation type="submission" date="2019-04" db="EMBL/GenBank/DDBJ databases">
        <title>An improved genome assembly and genetic linkage map for asparagus bean, Vigna unguiculata ssp. sesquipedialis.</title>
        <authorList>
            <person name="Xia Q."/>
            <person name="Zhang R."/>
            <person name="Dong Y."/>
        </authorList>
    </citation>
    <scope>NUCLEOTIDE SEQUENCE [LARGE SCALE GENOMIC DNA]</scope>
    <source>
        <tissue evidence="2">Leaf</tissue>
    </source>
</reference>
<feature type="region of interest" description="Disordered" evidence="1">
    <location>
        <begin position="1"/>
        <end position="38"/>
    </location>
</feature>
<feature type="region of interest" description="Disordered" evidence="1">
    <location>
        <begin position="222"/>
        <end position="249"/>
    </location>
</feature>